<evidence type="ECO:0000313" key="1">
    <source>
        <dbReference type="EMBL" id="PCS07478.1"/>
    </source>
</evidence>
<dbReference type="Proteomes" id="UP000242246">
    <property type="component" value="Unassembled WGS sequence"/>
</dbReference>
<dbReference type="InterPro" id="IPR036412">
    <property type="entry name" value="HAD-like_sf"/>
</dbReference>
<name>A0A2A5S200_9LACT</name>
<dbReference type="PANTHER" id="PTHR10000">
    <property type="entry name" value="PHOSPHOSERINE PHOSPHATASE"/>
    <property type="match status" value="1"/>
</dbReference>
<dbReference type="GO" id="GO:0005829">
    <property type="term" value="C:cytosol"/>
    <property type="evidence" value="ECO:0007669"/>
    <property type="project" value="TreeGrafter"/>
</dbReference>
<sequence>MKDLLNKAKQTKIIFFDIDDTLRVKNTGYMPDSIPRVFELLRKKGILTGIATGRNFYGVLPEIKALNPDFFVTANGAYVIDSSDQLIYNNPLPKSTVASILSWLKNCDSDYVFYGSDNVVASSWNEVVAQAISPIYGELSVNPDYHDIHDIYQVLSLSDHDDQLVLPDELVNKVRQVRWHPHSSDIVPIAGSKADGVSRVLKQLGLSPENVMNFGDELNDLELFEFGGISVAMKVSHPAILASADYVTDSVENDGIEKALKTLALI</sequence>
<evidence type="ECO:0000313" key="2">
    <source>
        <dbReference type="Proteomes" id="UP000242246"/>
    </source>
</evidence>
<comment type="caution">
    <text evidence="1">The sequence shown here is derived from an EMBL/GenBank/DDBJ whole genome shotgun (WGS) entry which is preliminary data.</text>
</comment>
<dbReference type="InterPro" id="IPR006379">
    <property type="entry name" value="HAD-SF_hydro_IIB"/>
</dbReference>
<dbReference type="InterPro" id="IPR023214">
    <property type="entry name" value="HAD_sf"/>
</dbReference>
<dbReference type="InterPro" id="IPR000150">
    <property type="entry name" value="Cof"/>
</dbReference>
<dbReference type="Gene3D" id="3.40.50.1000">
    <property type="entry name" value="HAD superfamily/HAD-like"/>
    <property type="match status" value="1"/>
</dbReference>
<keyword evidence="2" id="KW-1185">Reference proteome</keyword>
<dbReference type="RefSeq" id="WP_068160953.1">
    <property type="nucleotide sequence ID" value="NZ_JXJX01000004.1"/>
</dbReference>
<dbReference type="STRING" id="1348632.GCA_001591745_00506"/>
<dbReference type="GO" id="GO:0016791">
    <property type="term" value="F:phosphatase activity"/>
    <property type="evidence" value="ECO:0007669"/>
    <property type="project" value="TreeGrafter"/>
</dbReference>
<dbReference type="SFLD" id="SFLDS00003">
    <property type="entry name" value="Haloacid_Dehalogenase"/>
    <property type="match status" value="1"/>
</dbReference>
<dbReference type="Pfam" id="PF08282">
    <property type="entry name" value="Hydrolase_3"/>
    <property type="match status" value="1"/>
</dbReference>
<dbReference type="Gene3D" id="3.30.1240.10">
    <property type="match status" value="1"/>
</dbReference>
<reference evidence="1 2" key="1">
    <citation type="submission" date="2014-12" db="EMBL/GenBank/DDBJ databases">
        <title>Draft genome sequences of 10 type strains of Lactococcus.</title>
        <authorList>
            <person name="Sun Z."/>
            <person name="Zhong Z."/>
            <person name="Liu W."/>
            <person name="Zhang W."/>
            <person name="Zhang H."/>
        </authorList>
    </citation>
    <scope>NUCLEOTIDE SEQUENCE [LARGE SCALE GENOMIC DNA]</scope>
    <source>
        <strain evidence="1 2">DSM 20686</strain>
    </source>
</reference>
<gene>
    <name evidence="1" type="ORF">RU87_GL001114</name>
</gene>
<dbReference type="AlphaFoldDB" id="A0A2A5S200"/>
<protein>
    <submittedName>
        <fullName evidence="1">Hydrolase</fullName>
    </submittedName>
</protein>
<dbReference type="EMBL" id="JXJX01000004">
    <property type="protein sequence ID" value="PCS07478.1"/>
    <property type="molecule type" value="Genomic_DNA"/>
</dbReference>
<accession>A0A2A5S200</accession>
<dbReference type="SFLD" id="SFLDG01140">
    <property type="entry name" value="C2.B:_Phosphomannomutase_and_P"/>
    <property type="match status" value="1"/>
</dbReference>
<proteinExistence type="predicted"/>
<keyword evidence="1" id="KW-0378">Hydrolase</keyword>
<dbReference type="NCBIfam" id="TIGR01484">
    <property type="entry name" value="HAD-SF-IIB"/>
    <property type="match status" value="1"/>
</dbReference>
<dbReference type="GO" id="GO:0000287">
    <property type="term" value="F:magnesium ion binding"/>
    <property type="evidence" value="ECO:0007669"/>
    <property type="project" value="TreeGrafter"/>
</dbReference>
<dbReference type="NCBIfam" id="TIGR00099">
    <property type="entry name" value="Cof-subfamily"/>
    <property type="match status" value="1"/>
</dbReference>
<dbReference type="SUPFAM" id="SSF56784">
    <property type="entry name" value="HAD-like"/>
    <property type="match status" value="1"/>
</dbReference>
<dbReference type="PANTHER" id="PTHR10000:SF25">
    <property type="entry name" value="PHOSPHATASE YKRA-RELATED"/>
    <property type="match status" value="1"/>
</dbReference>
<organism evidence="1 2">
    <name type="scientific">Pseudolactococcus plantarum</name>
    <dbReference type="NCBI Taxonomy" id="1365"/>
    <lineage>
        <taxon>Bacteria</taxon>
        <taxon>Bacillati</taxon>
        <taxon>Bacillota</taxon>
        <taxon>Bacilli</taxon>
        <taxon>Lactobacillales</taxon>
        <taxon>Streptococcaceae</taxon>
        <taxon>Pseudolactococcus</taxon>
    </lineage>
</organism>